<feature type="region of interest" description="Disordered" evidence="1">
    <location>
        <begin position="153"/>
        <end position="177"/>
    </location>
</feature>
<dbReference type="Pfam" id="PF06240">
    <property type="entry name" value="COXG"/>
    <property type="match status" value="1"/>
</dbReference>
<accession>A0A6J6NT00</accession>
<dbReference type="AlphaFoldDB" id="A0A6J6NT00"/>
<dbReference type="EMBL" id="CAEZXM010000103">
    <property type="protein sequence ID" value="CAB4689587.1"/>
    <property type="molecule type" value="Genomic_DNA"/>
</dbReference>
<evidence type="ECO:0000256" key="1">
    <source>
        <dbReference type="SAM" id="MobiDB-lite"/>
    </source>
</evidence>
<dbReference type="InterPro" id="IPR010419">
    <property type="entry name" value="CO_DH_gsu"/>
</dbReference>
<keyword evidence="2" id="KW-0812">Transmembrane</keyword>
<dbReference type="Gene3D" id="3.30.530.20">
    <property type="match status" value="1"/>
</dbReference>
<protein>
    <submittedName>
        <fullName evidence="3">Unannotated protein</fullName>
    </submittedName>
</protein>
<dbReference type="PANTHER" id="PTHR38588:SF1">
    <property type="entry name" value="BLL0334 PROTEIN"/>
    <property type="match status" value="1"/>
</dbReference>
<sequence>MELINEFTVNRPIHEAWAVITDVERIAPCLPGAQLQEIEGDSYRGVVKVKVGPISAALKGEAHFLERDDANYRAVLKGDGRDTKGNGNASAIITASLQQISPTSAKCTVHTKLDMTGKVAQFGRGALADISGKLMLQFSKNLDAMLEKDAAEPAAEAAPTAAAPVADTADTADSASVTNEPAAPTIRIINGPAAEPIDALRSGGGAILKRLLPALGGLVLLLLMFRRRKN</sequence>
<feature type="transmembrane region" description="Helical" evidence="2">
    <location>
        <begin position="207"/>
        <end position="225"/>
    </location>
</feature>
<keyword evidence="2" id="KW-1133">Transmembrane helix</keyword>
<evidence type="ECO:0000313" key="3">
    <source>
        <dbReference type="EMBL" id="CAB4689587.1"/>
    </source>
</evidence>
<proteinExistence type="predicted"/>
<name>A0A6J6NT00_9ZZZZ</name>
<dbReference type="SUPFAM" id="SSF55961">
    <property type="entry name" value="Bet v1-like"/>
    <property type="match status" value="1"/>
</dbReference>
<keyword evidence="2" id="KW-0472">Membrane</keyword>
<dbReference type="InterPro" id="IPR023393">
    <property type="entry name" value="START-like_dom_sf"/>
</dbReference>
<dbReference type="PANTHER" id="PTHR38588">
    <property type="entry name" value="BLL0334 PROTEIN"/>
    <property type="match status" value="1"/>
</dbReference>
<reference evidence="3" key="1">
    <citation type="submission" date="2020-05" db="EMBL/GenBank/DDBJ databases">
        <authorList>
            <person name="Chiriac C."/>
            <person name="Salcher M."/>
            <person name="Ghai R."/>
            <person name="Kavagutti S V."/>
        </authorList>
    </citation>
    <scope>NUCLEOTIDE SEQUENCE</scope>
</reference>
<organism evidence="3">
    <name type="scientific">freshwater metagenome</name>
    <dbReference type="NCBI Taxonomy" id="449393"/>
    <lineage>
        <taxon>unclassified sequences</taxon>
        <taxon>metagenomes</taxon>
        <taxon>ecological metagenomes</taxon>
    </lineage>
</organism>
<gene>
    <name evidence="3" type="ORF">UFOPK2366_00676</name>
</gene>
<dbReference type="CDD" id="cd07823">
    <property type="entry name" value="SRPBCC_5"/>
    <property type="match status" value="1"/>
</dbReference>
<evidence type="ECO:0000256" key="2">
    <source>
        <dbReference type="SAM" id="Phobius"/>
    </source>
</evidence>